<keyword evidence="6" id="KW-0040">ANK repeat</keyword>
<dbReference type="EMBL" id="CAJGYM010000120">
    <property type="protein sequence ID" value="CAD6198280.1"/>
    <property type="molecule type" value="Genomic_DNA"/>
</dbReference>
<dbReference type="AlphaFoldDB" id="A0A8S1HSE8"/>
<organism evidence="8 9">
    <name type="scientific">Caenorhabditis auriculariae</name>
    <dbReference type="NCBI Taxonomy" id="2777116"/>
    <lineage>
        <taxon>Eukaryota</taxon>
        <taxon>Metazoa</taxon>
        <taxon>Ecdysozoa</taxon>
        <taxon>Nematoda</taxon>
        <taxon>Chromadorea</taxon>
        <taxon>Rhabditida</taxon>
        <taxon>Rhabditina</taxon>
        <taxon>Rhabditomorpha</taxon>
        <taxon>Rhabditoidea</taxon>
        <taxon>Rhabditidae</taxon>
        <taxon>Peloderinae</taxon>
        <taxon>Caenorhabditis</taxon>
    </lineage>
</organism>
<dbReference type="SMART" id="SM00248">
    <property type="entry name" value="ANK"/>
    <property type="match status" value="5"/>
</dbReference>
<name>A0A8S1HSE8_9PELO</name>
<dbReference type="InterPro" id="IPR051226">
    <property type="entry name" value="PP1_Regulatory_Subunit"/>
</dbReference>
<evidence type="ECO:0000256" key="2">
    <source>
        <dbReference type="ARBA" id="ARBA00022473"/>
    </source>
</evidence>
<feature type="repeat" description="ANK" evidence="6">
    <location>
        <begin position="214"/>
        <end position="246"/>
    </location>
</feature>
<dbReference type="Pfam" id="PF12796">
    <property type="entry name" value="Ank_2"/>
    <property type="match status" value="2"/>
</dbReference>
<dbReference type="PROSITE" id="PS50297">
    <property type="entry name" value="ANK_REP_REGION"/>
    <property type="match status" value="4"/>
</dbReference>
<reference evidence="8" key="1">
    <citation type="submission" date="2020-10" db="EMBL/GenBank/DDBJ databases">
        <authorList>
            <person name="Kikuchi T."/>
        </authorList>
    </citation>
    <scope>NUCLEOTIDE SEQUENCE</scope>
    <source>
        <strain evidence="8">NKZ352</strain>
    </source>
</reference>
<dbReference type="FunFam" id="1.25.40.20:FF:000007">
    <property type="entry name" value="Phosphatase 1 regulatory subunit 12A"/>
    <property type="match status" value="1"/>
</dbReference>
<proteinExistence type="inferred from homology"/>
<evidence type="ECO:0000256" key="1">
    <source>
        <dbReference type="ARBA" id="ARBA00004245"/>
    </source>
</evidence>
<keyword evidence="3" id="KW-0677">Repeat</keyword>
<dbReference type="Proteomes" id="UP000835052">
    <property type="component" value="Unassembled WGS sequence"/>
</dbReference>
<feature type="compositionally biased region" description="Basic and acidic residues" evidence="7">
    <location>
        <begin position="321"/>
        <end position="333"/>
    </location>
</feature>
<keyword evidence="2" id="KW-0217">Developmental protein</keyword>
<evidence type="ECO:0000256" key="7">
    <source>
        <dbReference type="SAM" id="MobiDB-lite"/>
    </source>
</evidence>
<dbReference type="OrthoDB" id="19014at2759"/>
<dbReference type="GO" id="GO:0004857">
    <property type="term" value="F:enzyme inhibitor activity"/>
    <property type="evidence" value="ECO:0007669"/>
    <property type="project" value="TreeGrafter"/>
</dbReference>
<feature type="compositionally biased region" description="Low complexity" evidence="7">
    <location>
        <begin position="435"/>
        <end position="449"/>
    </location>
</feature>
<keyword evidence="9" id="KW-1185">Reference proteome</keyword>
<feature type="repeat" description="ANK" evidence="6">
    <location>
        <begin position="247"/>
        <end position="279"/>
    </location>
</feature>
<dbReference type="FunFam" id="1.25.40.20:FF:000198">
    <property type="entry name" value="Myosin binding subunit, isoform P"/>
    <property type="match status" value="1"/>
</dbReference>
<protein>
    <recommendedName>
        <fullName evidence="10">ANK_REP_REGION domain-containing protein</fullName>
    </recommendedName>
</protein>
<evidence type="ECO:0000256" key="3">
    <source>
        <dbReference type="ARBA" id="ARBA00022737"/>
    </source>
</evidence>
<evidence type="ECO:0008006" key="10">
    <source>
        <dbReference type="Google" id="ProtNLM"/>
    </source>
</evidence>
<dbReference type="GO" id="GO:0005737">
    <property type="term" value="C:cytoplasm"/>
    <property type="evidence" value="ECO:0007669"/>
    <property type="project" value="TreeGrafter"/>
</dbReference>
<feature type="compositionally biased region" description="Basic and acidic residues" evidence="7">
    <location>
        <begin position="378"/>
        <end position="391"/>
    </location>
</feature>
<comment type="similarity">
    <text evidence="5">Belongs to the NRARP family.</text>
</comment>
<evidence type="ECO:0000313" key="9">
    <source>
        <dbReference type="Proteomes" id="UP000835052"/>
    </source>
</evidence>
<feature type="compositionally biased region" description="Polar residues" evidence="7">
    <location>
        <begin position="576"/>
        <end position="595"/>
    </location>
</feature>
<keyword evidence="4" id="KW-0963">Cytoplasm</keyword>
<dbReference type="GO" id="GO:0005856">
    <property type="term" value="C:cytoskeleton"/>
    <property type="evidence" value="ECO:0007669"/>
    <property type="project" value="UniProtKB-SubCell"/>
</dbReference>
<feature type="compositionally biased region" description="Low complexity" evidence="7">
    <location>
        <begin position="477"/>
        <end position="488"/>
    </location>
</feature>
<comment type="caution">
    <text evidence="8">The sequence shown here is derived from an EMBL/GenBank/DDBJ whole genome shotgun (WGS) entry which is preliminary data.</text>
</comment>
<feature type="repeat" description="ANK" evidence="6">
    <location>
        <begin position="88"/>
        <end position="120"/>
    </location>
</feature>
<sequence length="595" mass="64387">MGREDDEDDAIMLQAKQQITNNVITKRKEQLRRWQSSEMNGESSRRNKKPRVQFQDSDIFLSACMSGDEEEVEELLSKGADINTCTIDGLTALHQSVIDSKPDMVRFLCEKGADLNAQDNEGWTPLHAAACCGNVSIVQYLCQKGADLTIVNSDKELPLDLADDEQCRDTLEKNYERQKIDVEACRDRELATMMHDVQTWINVGEYRDVPHVRTGGTAMHVAAARGYTQLLELLVKAGGNVHARDKDGWTPLHAAAHWAERDACKILIENNASVSDVTFANQDVLAVADKEIVEYLEELAAAQAKNDRRKSPSVPVAVLQDKNHRSSSHEEHIISAEKKKEIQHKDQISENEILHKAPAPKMAEFSPSRESSSSATTVEKKKIADIEKRSPSENSRSSVEISPLRSSVEKSPSVPRSVDLRSSERESTSRESSLETRTSATASTASSAAVDRSPTSSQNSQRSVSLPPSASPTTNESRSSAESSSLQSGDQEVSATLPMVPPPRALNQSASSWINRGVQLISRSTSSSRSGTSSASGSTEPSSTPPPSATVQPIVTASSATTSSVPSSATPPVSAKQSPSPAGSVSVTATFTRPP</sequence>
<feature type="compositionally biased region" description="Low complexity" evidence="7">
    <location>
        <begin position="522"/>
        <end position="542"/>
    </location>
</feature>
<feature type="compositionally biased region" description="Basic and acidic residues" evidence="7">
    <location>
        <begin position="418"/>
        <end position="434"/>
    </location>
</feature>
<dbReference type="PANTHER" id="PTHR24179:SF21">
    <property type="entry name" value="MYOSIN BINDING SUBUNIT, ISOFORM O"/>
    <property type="match status" value="1"/>
</dbReference>
<accession>A0A8S1HSE8</accession>
<feature type="region of interest" description="Disordered" evidence="7">
    <location>
        <begin position="350"/>
        <end position="595"/>
    </location>
</feature>
<dbReference type="InterPro" id="IPR002110">
    <property type="entry name" value="Ankyrin_rpt"/>
</dbReference>
<feature type="compositionally biased region" description="Low complexity" evidence="7">
    <location>
        <begin position="555"/>
        <end position="575"/>
    </location>
</feature>
<dbReference type="PRINTS" id="PR01415">
    <property type="entry name" value="ANKYRIN"/>
</dbReference>
<feature type="repeat" description="ANK" evidence="6">
    <location>
        <begin position="121"/>
        <end position="153"/>
    </location>
</feature>
<gene>
    <name evidence="8" type="ORF">CAUJ_LOCUS14186</name>
</gene>
<dbReference type="PROSITE" id="PS50088">
    <property type="entry name" value="ANK_REPEAT"/>
    <property type="match status" value="4"/>
</dbReference>
<feature type="region of interest" description="Disordered" evidence="7">
    <location>
        <begin position="303"/>
        <end position="333"/>
    </location>
</feature>
<dbReference type="Gene3D" id="1.25.40.20">
    <property type="entry name" value="Ankyrin repeat-containing domain"/>
    <property type="match status" value="2"/>
</dbReference>
<dbReference type="GO" id="GO:0019208">
    <property type="term" value="F:phosphatase regulator activity"/>
    <property type="evidence" value="ECO:0007669"/>
    <property type="project" value="TreeGrafter"/>
</dbReference>
<evidence type="ECO:0000313" key="8">
    <source>
        <dbReference type="EMBL" id="CAD6198280.1"/>
    </source>
</evidence>
<dbReference type="PANTHER" id="PTHR24179">
    <property type="entry name" value="PROTEIN PHOSPHATASE 1 REGULATORY SUBUNIT 12"/>
    <property type="match status" value="1"/>
</dbReference>
<dbReference type="SUPFAM" id="SSF48403">
    <property type="entry name" value="Ankyrin repeat"/>
    <property type="match status" value="1"/>
</dbReference>
<comment type="subcellular location">
    <subcellularLocation>
        <location evidence="1">Cytoplasm</location>
        <location evidence="1">Cytoskeleton</location>
    </subcellularLocation>
</comment>
<evidence type="ECO:0000256" key="5">
    <source>
        <dbReference type="ARBA" id="ARBA00038386"/>
    </source>
</evidence>
<dbReference type="InterPro" id="IPR036770">
    <property type="entry name" value="Ankyrin_rpt-contain_sf"/>
</dbReference>
<feature type="compositionally biased region" description="Polar residues" evidence="7">
    <location>
        <begin position="453"/>
        <end position="476"/>
    </location>
</feature>
<evidence type="ECO:0000256" key="4">
    <source>
        <dbReference type="ARBA" id="ARBA00023212"/>
    </source>
</evidence>
<evidence type="ECO:0000256" key="6">
    <source>
        <dbReference type="PROSITE-ProRule" id="PRU00023"/>
    </source>
</evidence>
<keyword evidence="4" id="KW-0206">Cytoskeleton</keyword>